<sequence length="109" mass="12222">MDEMPQSINDALKDESTWKRIISMLALGFAYGVAETVLIALVIAQVLFRLVSGKTNEPMRAMGKKVADYIYRILMFLTYNSDYRPFPFSAWSDDANSNVIVPPATHSAD</sequence>
<evidence type="ECO:0000313" key="3">
    <source>
        <dbReference type="Proteomes" id="UP000254771"/>
    </source>
</evidence>
<keyword evidence="3" id="KW-1185">Reference proteome</keyword>
<protein>
    <submittedName>
        <fullName evidence="2">DUF4389 domain-containing protein</fullName>
    </submittedName>
</protein>
<organism evidence="2 3">
    <name type="scientific">endosymbiont of Escarpia spicata</name>
    <dbReference type="NCBI Taxonomy" id="2200908"/>
    <lineage>
        <taxon>Bacteria</taxon>
        <taxon>Pseudomonadati</taxon>
        <taxon>Pseudomonadota</taxon>
        <taxon>Gammaproteobacteria</taxon>
        <taxon>sulfur-oxidizing symbionts</taxon>
    </lineage>
</organism>
<dbReference type="Pfam" id="PF14333">
    <property type="entry name" value="DUF4389"/>
    <property type="match status" value="1"/>
</dbReference>
<dbReference type="InterPro" id="IPR025498">
    <property type="entry name" value="DUF4389"/>
</dbReference>
<evidence type="ECO:0000256" key="1">
    <source>
        <dbReference type="SAM" id="Phobius"/>
    </source>
</evidence>
<accession>A0A370DAE6</accession>
<keyword evidence="1" id="KW-0812">Transmembrane</keyword>
<keyword evidence="1" id="KW-0472">Membrane</keyword>
<keyword evidence="1" id="KW-1133">Transmembrane helix</keyword>
<evidence type="ECO:0000313" key="2">
    <source>
        <dbReference type="EMBL" id="RDH81872.1"/>
    </source>
</evidence>
<dbReference type="AlphaFoldDB" id="A0A370DAE6"/>
<name>A0A370DAE6_9GAMM</name>
<feature type="transmembrane region" description="Helical" evidence="1">
    <location>
        <begin position="21"/>
        <end position="48"/>
    </location>
</feature>
<gene>
    <name evidence="2" type="ORF">DIZ78_15580</name>
</gene>
<reference evidence="2 3" key="1">
    <citation type="journal article" date="2018" name="ISME J.">
        <title>Endosymbiont genomes yield clues of tubeworm success.</title>
        <authorList>
            <person name="Li Y."/>
            <person name="Liles M.R."/>
            <person name="Halanych K.M."/>
        </authorList>
    </citation>
    <scope>NUCLEOTIDE SEQUENCE [LARGE SCALE GENOMIC DNA]</scope>
    <source>
        <strain evidence="2">A1462</strain>
    </source>
</reference>
<proteinExistence type="predicted"/>
<comment type="caution">
    <text evidence="2">The sequence shown here is derived from an EMBL/GenBank/DDBJ whole genome shotgun (WGS) entry which is preliminary data.</text>
</comment>
<dbReference type="Proteomes" id="UP000254771">
    <property type="component" value="Unassembled WGS sequence"/>
</dbReference>
<dbReference type="EMBL" id="QFXE01000021">
    <property type="protein sequence ID" value="RDH81872.1"/>
    <property type="molecule type" value="Genomic_DNA"/>
</dbReference>